<evidence type="ECO:0000256" key="1">
    <source>
        <dbReference type="ARBA" id="ARBA00010940"/>
    </source>
</evidence>
<evidence type="ECO:0000259" key="6">
    <source>
        <dbReference type="SMART" id="SM01372"/>
    </source>
</evidence>
<dbReference type="InterPro" id="IPR032198">
    <property type="entry name" value="E2F_CC-MB"/>
</dbReference>
<organism evidence="7 8">
    <name type="scientific">Ataeniobius toweri</name>
    <dbReference type="NCBI Taxonomy" id="208326"/>
    <lineage>
        <taxon>Eukaryota</taxon>
        <taxon>Metazoa</taxon>
        <taxon>Chordata</taxon>
        <taxon>Craniata</taxon>
        <taxon>Vertebrata</taxon>
        <taxon>Euteleostomi</taxon>
        <taxon>Actinopterygii</taxon>
        <taxon>Neopterygii</taxon>
        <taxon>Teleostei</taxon>
        <taxon>Neoteleostei</taxon>
        <taxon>Acanthomorphata</taxon>
        <taxon>Ovalentaria</taxon>
        <taxon>Atherinomorphae</taxon>
        <taxon>Cyprinodontiformes</taxon>
        <taxon>Goodeidae</taxon>
        <taxon>Ataeniobius</taxon>
    </lineage>
</organism>
<gene>
    <name evidence="7" type="ORF">ATANTOWER_032490</name>
</gene>
<comment type="caution">
    <text evidence="7">The sequence shown here is derived from an EMBL/GenBank/DDBJ whole genome shotgun (WGS) entry which is preliminary data.</text>
</comment>
<evidence type="ECO:0000256" key="2">
    <source>
        <dbReference type="ARBA" id="ARBA00023015"/>
    </source>
</evidence>
<dbReference type="Pfam" id="PF02319">
    <property type="entry name" value="WHD_E2F_TDP"/>
    <property type="match status" value="1"/>
</dbReference>
<keyword evidence="5" id="KW-0539">Nucleus</keyword>
<dbReference type="InterPro" id="IPR003316">
    <property type="entry name" value="E2F_WHTH_DNA-bd_dom"/>
</dbReference>
<dbReference type="Proteomes" id="UP001345963">
    <property type="component" value="Unassembled WGS sequence"/>
</dbReference>
<dbReference type="InterPro" id="IPR036388">
    <property type="entry name" value="WH-like_DNA-bd_sf"/>
</dbReference>
<dbReference type="SUPFAM" id="SSF144074">
    <property type="entry name" value="E2F-DP heterodimerization region"/>
    <property type="match status" value="1"/>
</dbReference>
<dbReference type="EMBL" id="JAHUTI010079634">
    <property type="protein sequence ID" value="MED6257848.1"/>
    <property type="molecule type" value="Genomic_DNA"/>
</dbReference>
<dbReference type="PANTHER" id="PTHR12081">
    <property type="entry name" value="TRANSCRIPTION FACTOR E2F"/>
    <property type="match status" value="1"/>
</dbReference>
<evidence type="ECO:0000313" key="8">
    <source>
        <dbReference type="Proteomes" id="UP001345963"/>
    </source>
</evidence>
<dbReference type="InterPro" id="IPR015633">
    <property type="entry name" value="E2F"/>
</dbReference>
<accession>A0ABU7C813</accession>
<name>A0ABU7C813_9TELE</name>
<dbReference type="Gene3D" id="1.10.10.10">
    <property type="entry name" value="Winged helix-like DNA-binding domain superfamily/Winged helix DNA-binding domain"/>
    <property type="match status" value="1"/>
</dbReference>
<dbReference type="PANTHER" id="PTHR12081:SF18">
    <property type="entry name" value="TRANSCRIPTION FACTOR E2F2-RELATED"/>
    <property type="match status" value="1"/>
</dbReference>
<proteinExistence type="inferred from homology"/>
<dbReference type="Pfam" id="PF16421">
    <property type="entry name" value="E2F_CC-MB"/>
    <property type="match status" value="1"/>
</dbReference>
<evidence type="ECO:0000313" key="7">
    <source>
        <dbReference type="EMBL" id="MED6257848.1"/>
    </source>
</evidence>
<protein>
    <recommendedName>
        <fullName evidence="6">E2F/DP family winged-helix DNA-binding domain-containing protein</fullName>
    </recommendedName>
</protein>
<sequence>MDSEESPEGETLGPMLKPRLQRMSRSLNLLTKRFVRLLQESEDGELDLRHAFRALAVKQIRRIYDITNVLEGIGLIVKISKCHVKWVPYSLLRGYNICNCFSGHILLAVQAPPGTQLDVPIPKAVQNCPAKYQIYLKSIRGPIDVVLLNKRTVSSAPVVLPVPPPEEILQCAKSAMSVSENKENKDRFCEASALITKSTKSDWEAEQDVQPLQEPSFLNANPNITDEFACEY</sequence>
<reference evidence="7 8" key="1">
    <citation type="submission" date="2021-07" db="EMBL/GenBank/DDBJ databases">
        <authorList>
            <person name="Palmer J.M."/>
        </authorList>
    </citation>
    <scope>NUCLEOTIDE SEQUENCE [LARGE SCALE GENOMIC DNA]</scope>
    <source>
        <strain evidence="7 8">AT_MEX2019</strain>
        <tissue evidence="7">Muscle</tissue>
    </source>
</reference>
<keyword evidence="2 5" id="KW-0805">Transcription regulation</keyword>
<evidence type="ECO:0000256" key="5">
    <source>
        <dbReference type="RuleBase" id="RU003796"/>
    </source>
</evidence>
<comment type="similarity">
    <text evidence="1 5">Belongs to the E2F/DP family.</text>
</comment>
<evidence type="ECO:0000256" key="4">
    <source>
        <dbReference type="ARBA" id="ARBA00023163"/>
    </source>
</evidence>
<dbReference type="InterPro" id="IPR036390">
    <property type="entry name" value="WH_DNA-bd_sf"/>
</dbReference>
<keyword evidence="8" id="KW-1185">Reference proteome</keyword>
<dbReference type="InterPro" id="IPR037241">
    <property type="entry name" value="E2F-DP_heterodim"/>
</dbReference>
<keyword evidence="3 5" id="KW-0238">DNA-binding</keyword>
<dbReference type="SUPFAM" id="SSF46785">
    <property type="entry name" value="Winged helix' DNA-binding domain"/>
    <property type="match status" value="1"/>
</dbReference>
<comment type="subcellular location">
    <subcellularLocation>
        <location evidence="5">Nucleus</location>
    </subcellularLocation>
</comment>
<dbReference type="SMART" id="SM01372">
    <property type="entry name" value="E2F_TDP"/>
    <property type="match status" value="1"/>
</dbReference>
<keyword evidence="4 5" id="KW-0804">Transcription</keyword>
<feature type="domain" description="E2F/DP family winged-helix DNA-binding" evidence="6">
    <location>
        <begin position="22"/>
        <end position="88"/>
    </location>
</feature>
<evidence type="ECO:0000256" key="3">
    <source>
        <dbReference type="ARBA" id="ARBA00023125"/>
    </source>
</evidence>